<reference evidence="1" key="2">
    <citation type="journal article" date="2023" name="IMA Fungus">
        <title>Comparative genomic study of the Penicillium genus elucidates a diverse pangenome and 15 lateral gene transfer events.</title>
        <authorList>
            <person name="Petersen C."/>
            <person name="Sorensen T."/>
            <person name="Nielsen M.R."/>
            <person name="Sondergaard T.E."/>
            <person name="Sorensen J.L."/>
            <person name="Fitzpatrick D.A."/>
            <person name="Frisvad J.C."/>
            <person name="Nielsen K.L."/>
        </authorList>
    </citation>
    <scope>NUCLEOTIDE SEQUENCE</scope>
    <source>
        <strain evidence="1">IBT 17660</strain>
    </source>
</reference>
<evidence type="ECO:0000313" key="1">
    <source>
        <dbReference type="EMBL" id="KAJ5454922.1"/>
    </source>
</evidence>
<name>A0A9W9WDJ0_9EURO</name>
<comment type="caution">
    <text evidence="1">The sequence shown here is derived from an EMBL/GenBank/DDBJ whole genome shotgun (WGS) entry which is preliminary data.</text>
</comment>
<dbReference type="Proteomes" id="UP001147760">
    <property type="component" value="Unassembled WGS sequence"/>
</dbReference>
<gene>
    <name evidence="1" type="ORF">N7530_012691</name>
</gene>
<evidence type="ECO:0000313" key="2">
    <source>
        <dbReference type="Proteomes" id="UP001147760"/>
    </source>
</evidence>
<protein>
    <submittedName>
        <fullName evidence="1">Uncharacterized protein</fullName>
    </submittedName>
</protein>
<keyword evidence="2" id="KW-1185">Reference proteome</keyword>
<sequence>MLALSQSLLLFDPPSTLLSCSSTNIFAIDLARRAPPPLGHRRELTSPLPSFDLSSALCAALPHPCLFYTESPNMLDMRHFCLWSATPNHAEPRLCLTDTSAGQSIVDPLRPLVSVALDPLWTIACVQRVVELPWGAVRE</sequence>
<proteinExistence type="predicted"/>
<dbReference type="EMBL" id="JAPWDO010000010">
    <property type="protein sequence ID" value="KAJ5454922.1"/>
    <property type="molecule type" value="Genomic_DNA"/>
</dbReference>
<organism evidence="1 2">
    <name type="scientific">Penicillium desertorum</name>
    <dbReference type="NCBI Taxonomy" id="1303715"/>
    <lineage>
        <taxon>Eukaryota</taxon>
        <taxon>Fungi</taxon>
        <taxon>Dikarya</taxon>
        <taxon>Ascomycota</taxon>
        <taxon>Pezizomycotina</taxon>
        <taxon>Eurotiomycetes</taxon>
        <taxon>Eurotiomycetidae</taxon>
        <taxon>Eurotiales</taxon>
        <taxon>Aspergillaceae</taxon>
        <taxon>Penicillium</taxon>
    </lineage>
</organism>
<reference evidence="1" key="1">
    <citation type="submission" date="2022-12" db="EMBL/GenBank/DDBJ databases">
        <authorList>
            <person name="Petersen C."/>
        </authorList>
    </citation>
    <scope>NUCLEOTIDE SEQUENCE</scope>
    <source>
        <strain evidence="1">IBT 17660</strain>
    </source>
</reference>
<dbReference type="AlphaFoldDB" id="A0A9W9WDJ0"/>
<accession>A0A9W9WDJ0</accession>